<dbReference type="Proteomes" id="UP000769157">
    <property type="component" value="Unassembled WGS sequence"/>
</dbReference>
<feature type="transmembrane region" description="Helical" evidence="8">
    <location>
        <begin position="62"/>
        <end position="82"/>
    </location>
</feature>
<evidence type="ECO:0000256" key="4">
    <source>
        <dbReference type="ARBA" id="ARBA00022692"/>
    </source>
</evidence>
<keyword evidence="7 8" id="KW-0472">Membrane</keyword>
<keyword evidence="11" id="KW-1185">Reference proteome</keyword>
<comment type="similarity">
    <text evidence="3 8">Belongs to the DAD/OST2 family.</text>
</comment>
<dbReference type="Pfam" id="PF02109">
    <property type="entry name" value="DAD"/>
    <property type="match status" value="1"/>
</dbReference>
<evidence type="ECO:0000313" key="11">
    <source>
        <dbReference type="Proteomes" id="UP000769157"/>
    </source>
</evidence>
<organism evidence="10 11">
    <name type="scientific">Ogataea philodendri</name>
    <dbReference type="NCBI Taxonomy" id="1378263"/>
    <lineage>
        <taxon>Eukaryota</taxon>
        <taxon>Fungi</taxon>
        <taxon>Dikarya</taxon>
        <taxon>Ascomycota</taxon>
        <taxon>Saccharomycotina</taxon>
        <taxon>Pichiomycetes</taxon>
        <taxon>Pichiales</taxon>
        <taxon>Pichiaceae</taxon>
        <taxon>Ogataea</taxon>
    </lineage>
</organism>
<dbReference type="GO" id="GO:0008250">
    <property type="term" value="C:oligosaccharyltransferase complex"/>
    <property type="evidence" value="ECO:0007669"/>
    <property type="project" value="InterPro"/>
</dbReference>
<dbReference type="PIRSF" id="PIRSF005588">
    <property type="entry name" value="DAD"/>
    <property type="match status" value="1"/>
</dbReference>
<dbReference type="PANTHER" id="PTHR10705">
    <property type="entry name" value="DOLICHYL-DIPHOSPHOOLIGOSACCHARIDE--PROTEIN GLYCOSYLTRANSFERASE SUBUNIT DAD1"/>
    <property type="match status" value="1"/>
</dbReference>
<reference evidence="10" key="1">
    <citation type="journal article" date="2021" name="Open Biol.">
        <title>Shared evolutionary footprints suggest mitochondrial oxidative damage underlies multiple complex I losses in fungi.</title>
        <authorList>
            <person name="Schikora-Tamarit M.A."/>
            <person name="Marcet-Houben M."/>
            <person name="Nosek J."/>
            <person name="Gabaldon T."/>
        </authorList>
    </citation>
    <scope>NUCLEOTIDE SEQUENCE</scope>
    <source>
        <strain evidence="10">CBS6075</strain>
    </source>
</reference>
<accession>A0A9P8PCH4</accession>
<proteinExistence type="inferred from homology"/>
<sequence>MAKKDVKTKNTPVVKKQTPQQTSDKTSSGVSVVQELGNSVRISFNSYLAETKNNQKLRLIDTFLIFLVGLGVLQFVFCVLVGNFPFNAFLGGFISTVAQFVLTVSLRLQSLDANKTVFKGITPERAFGDYIFASLALHFVVLHFIN</sequence>
<protein>
    <recommendedName>
        <fullName evidence="8">Dolichyl-diphosphooligosaccharide--protein glycosyltransferase subunit OST2</fullName>
        <shortName evidence="8">Oligosaccharyl transferase subunit OST2</shortName>
    </recommendedName>
</protein>
<gene>
    <name evidence="10" type="ORF">OGAPHI_002512</name>
</gene>
<dbReference type="InterPro" id="IPR003038">
    <property type="entry name" value="DAD/Ost2"/>
</dbReference>
<dbReference type="PANTHER" id="PTHR10705:SF0">
    <property type="entry name" value="DOLICHYL-DIPHOSPHOOLIGOSACCHARIDE--PROTEIN GLYCOSYLTRANSFERASE SUBUNIT DAD1"/>
    <property type="match status" value="1"/>
</dbReference>
<dbReference type="EMBL" id="JAEUBE010000158">
    <property type="protein sequence ID" value="KAH3668757.1"/>
    <property type="molecule type" value="Genomic_DNA"/>
</dbReference>
<comment type="subcellular location">
    <subcellularLocation>
        <location evidence="1 8">Endoplasmic reticulum membrane</location>
        <topology evidence="1 8">Multi-pass membrane protein</topology>
    </subcellularLocation>
</comment>
<dbReference type="OrthoDB" id="445566at2759"/>
<evidence type="ECO:0000256" key="6">
    <source>
        <dbReference type="ARBA" id="ARBA00022989"/>
    </source>
</evidence>
<dbReference type="AlphaFoldDB" id="A0A9P8PCH4"/>
<comment type="function">
    <text evidence="8">Subunit of the oligosaccharyl transferase (OST) complex that catalyzes the initial transfer of a defined glycan (Glc(3)Man(9)GlcNAc(2) in eukaryotes) from the lipid carrier dolichol-pyrophosphate to an asparagine residue within an Asn-X-Ser/Thr consensus motif in nascent polypeptide chains, the first step in protein N-glycosylation. N-glycosylation occurs cotranslationally and the complex associates with the Sec61 complex at the channel-forming translocon complex that mediates protein translocation across the endoplasmic reticulum (ER). All subunits are required for a maximal enzyme activity.</text>
</comment>
<evidence type="ECO:0000313" key="10">
    <source>
        <dbReference type="EMBL" id="KAH3668757.1"/>
    </source>
</evidence>
<keyword evidence="5 8" id="KW-0256">Endoplasmic reticulum</keyword>
<reference evidence="10" key="2">
    <citation type="submission" date="2021-01" db="EMBL/GenBank/DDBJ databases">
        <authorList>
            <person name="Schikora-Tamarit M.A."/>
        </authorList>
    </citation>
    <scope>NUCLEOTIDE SEQUENCE</scope>
    <source>
        <strain evidence="10">CBS6075</strain>
    </source>
</reference>
<evidence type="ECO:0000256" key="2">
    <source>
        <dbReference type="ARBA" id="ARBA00004922"/>
    </source>
</evidence>
<feature type="transmembrane region" description="Helical" evidence="8">
    <location>
        <begin position="127"/>
        <end position="145"/>
    </location>
</feature>
<evidence type="ECO:0000256" key="3">
    <source>
        <dbReference type="ARBA" id="ARBA00009386"/>
    </source>
</evidence>
<keyword evidence="6 8" id="KW-1133">Transmembrane helix</keyword>
<evidence type="ECO:0000256" key="1">
    <source>
        <dbReference type="ARBA" id="ARBA00004477"/>
    </source>
</evidence>
<evidence type="ECO:0000256" key="8">
    <source>
        <dbReference type="RuleBase" id="RU361136"/>
    </source>
</evidence>
<feature type="region of interest" description="Disordered" evidence="9">
    <location>
        <begin position="1"/>
        <end position="29"/>
    </location>
</feature>
<evidence type="ECO:0000256" key="5">
    <source>
        <dbReference type="ARBA" id="ARBA00022824"/>
    </source>
</evidence>
<comment type="pathway">
    <text evidence="2 8">Protein modification; protein glycosylation.</text>
</comment>
<name>A0A9P8PCH4_9ASCO</name>
<evidence type="ECO:0000256" key="7">
    <source>
        <dbReference type="ARBA" id="ARBA00023136"/>
    </source>
</evidence>
<dbReference type="GO" id="GO:0006487">
    <property type="term" value="P:protein N-linked glycosylation"/>
    <property type="evidence" value="ECO:0007669"/>
    <property type="project" value="TreeGrafter"/>
</dbReference>
<comment type="caution">
    <text evidence="10">The sequence shown here is derived from an EMBL/GenBank/DDBJ whole genome shotgun (WGS) entry which is preliminary data.</text>
</comment>
<dbReference type="RefSeq" id="XP_046063171.1">
    <property type="nucleotide sequence ID" value="XM_046203390.1"/>
</dbReference>
<dbReference type="GeneID" id="70234479"/>
<evidence type="ECO:0000256" key="9">
    <source>
        <dbReference type="SAM" id="MobiDB-lite"/>
    </source>
</evidence>
<keyword evidence="4 8" id="KW-0812">Transmembrane</keyword>
<feature type="transmembrane region" description="Helical" evidence="8">
    <location>
        <begin position="88"/>
        <end position="106"/>
    </location>
</feature>
<comment type="subunit">
    <text evidence="8">Component of the oligosaccharyltransferase (OST) complex.</text>
</comment>
<feature type="compositionally biased region" description="Polar residues" evidence="9">
    <location>
        <begin position="17"/>
        <end position="29"/>
    </location>
</feature>